<evidence type="ECO:0000256" key="3">
    <source>
        <dbReference type="ARBA" id="ARBA00023125"/>
    </source>
</evidence>
<dbReference type="EMBL" id="LXSL01000013">
    <property type="protein sequence ID" value="OAM30001.1"/>
    <property type="molecule type" value="Genomic_DNA"/>
</dbReference>
<name>A0A1A9RZM7_9NEIS</name>
<dbReference type="AlphaFoldDB" id="A0A1A9RZM7"/>
<feature type="domain" description="HTH lysR-type" evidence="6">
    <location>
        <begin position="11"/>
        <end position="60"/>
    </location>
</feature>
<dbReference type="CDD" id="cd08475">
    <property type="entry name" value="PBP2_CrgA_like_6"/>
    <property type="match status" value="1"/>
</dbReference>
<dbReference type="InterPro" id="IPR058163">
    <property type="entry name" value="LysR-type_TF_proteobact-type"/>
</dbReference>
<dbReference type="SUPFAM" id="SSF53850">
    <property type="entry name" value="Periplasmic binding protein-like II"/>
    <property type="match status" value="1"/>
</dbReference>
<dbReference type="FunFam" id="1.10.10.10:FF:000001">
    <property type="entry name" value="LysR family transcriptional regulator"/>
    <property type="match status" value="1"/>
</dbReference>
<comment type="similarity">
    <text evidence="1">Belongs to the LysR transcriptional regulatory family.</text>
</comment>
<evidence type="ECO:0000313" key="8">
    <source>
        <dbReference type="Proteomes" id="UP000077885"/>
    </source>
</evidence>
<evidence type="ECO:0000256" key="5">
    <source>
        <dbReference type="SAM" id="MobiDB-lite"/>
    </source>
</evidence>
<dbReference type="PROSITE" id="PS50931">
    <property type="entry name" value="HTH_LYSR"/>
    <property type="match status" value="1"/>
</dbReference>
<dbReference type="Proteomes" id="UP000077885">
    <property type="component" value="Unassembled WGS sequence"/>
</dbReference>
<proteinExistence type="inferred from homology"/>
<dbReference type="SUPFAM" id="SSF46785">
    <property type="entry name" value="Winged helix' DNA-binding domain"/>
    <property type="match status" value="1"/>
</dbReference>
<accession>A0A1A9RZM7</accession>
<feature type="region of interest" description="Disordered" evidence="5">
    <location>
        <begin position="340"/>
        <end position="376"/>
    </location>
</feature>
<reference evidence="8" key="1">
    <citation type="submission" date="2016-05" db="EMBL/GenBank/DDBJ databases">
        <title>Draft genome of Corynebacterium afermentans subsp. afermentans LCDC 88199T.</title>
        <authorList>
            <person name="Bernier A.-M."/>
            <person name="Bernard K."/>
        </authorList>
    </citation>
    <scope>NUCLEOTIDE SEQUENCE [LARGE SCALE GENOMIC DNA]</scope>
    <source>
        <strain evidence="8">NML02-A-017</strain>
    </source>
</reference>
<dbReference type="InterPro" id="IPR000847">
    <property type="entry name" value="LysR_HTH_N"/>
</dbReference>
<dbReference type="RefSeq" id="WP_067590928.1">
    <property type="nucleotide sequence ID" value="NZ_LXSL01000013.1"/>
</dbReference>
<dbReference type="OrthoDB" id="9178040at2"/>
<protein>
    <recommendedName>
        <fullName evidence="6">HTH lysR-type domain-containing protein</fullName>
    </recommendedName>
</protein>
<keyword evidence="3" id="KW-0238">DNA-binding</keyword>
<dbReference type="InterPro" id="IPR005119">
    <property type="entry name" value="LysR_subst-bd"/>
</dbReference>
<dbReference type="Pfam" id="PF00126">
    <property type="entry name" value="HTH_1"/>
    <property type="match status" value="1"/>
</dbReference>
<evidence type="ECO:0000259" key="6">
    <source>
        <dbReference type="PROSITE" id="PS50931"/>
    </source>
</evidence>
<organism evidence="7 8">
    <name type="scientific">Eikenella longinqua</name>
    <dbReference type="NCBI Taxonomy" id="1795827"/>
    <lineage>
        <taxon>Bacteria</taxon>
        <taxon>Pseudomonadati</taxon>
        <taxon>Pseudomonadota</taxon>
        <taxon>Betaproteobacteria</taxon>
        <taxon>Neisseriales</taxon>
        <taxon>Neisseriaceae</taxon>
        <taxon>Eikenella</taxon>
    </lineage>
</organism>
<dbReference type="GO" id="GO:0003700">
    <property type="term" value="F:DNA-binding transcription factor activity"/>
    <property type="evidence" value="ECO:0007669"/>
    <property type="project" value="InterPro"/>
</dbReference>
<keyword evidence="8" id="KW-1185">Reference proteome</keyword>
<dbReference type="Gene3D" id="3.40.190.290">
    <property type="match status" value="1"/>
</dbReference>
<dbReference type="GO" id="GO:0003677">
    <property type="term" value="F:DNA binding"/>
    <property type="evidence" value="ECO:0007669"/>
    <property type="project" value="UniProtKB-KW"/>
</dbReference>
<evidence type="ECO:0000256" key="2">
    <source>
        <dbReference type="ARBA" id="ARBA00023015"/>
    </source>
</evidence>
<dbReference type="Gene3D" id="1.10.10.10">
    <property type="entry name" value="Winged helix-like DNA-binding domain superfamily/Winged helix DNA-binding domain"/>
    <property type="match status" value="1"/>
</dbReference>
<keyword evidence="2" id="KW-0805">Transcription regulation</keyword>
<comment type="caution">
    <text evidence="7">The sequence shown here is derived from an EMBL/GenBank/DDBJ whole genome shotgun (WGS) entry which is preliminary data.</text>
</comment>
<evidence type="ECO:0000256" key="1">
    <source>
        <dbReference type="ARBA" id="ARBA00009437"/>
    </source>
</evidence>
<keyword evidence="4" id="KW-0804">Transcription</keyword>
<dbReference type="Pfam" id="PF03466">
    <property type="entry name" value="LysR_substrate"/>
    <property type="match status" value="1"/>
</dbReference>
<dbReference type="PANTHER" id="PTHR30537:SF5">
    <property type="entry name" value="HTH-TYPE TRANSCRIPTIONAL ACTIVATOR TTDR-RELATED"/>
    <property type="match status" value="1"/>
</dbReference>
<evidence type="ECO:0000313" key="7">
    <source>
        <dbReference type="EMBL" id="OAM30001.1"/>
    </source>
</evidence>
<dbReference type="InterPro" id="IPR036388">
    <property type="entry name" value="WH-like_DNA-bd_sf"/>
</dbReference>
<dbReference type="PANTHER" id="PTHR30537">
    <property type="entry name" value="HTH-TYPE TRANSCRIPTIONAL REGULATOR"/>
    <property type="match status" value="1"/>
</dbReference>
<dbReference type="InterPro" id="IPR036390">
    <property type="entry name" value="WH_DNA-bd_sf"/>
</dbReference>
<gene>
    <name evidence="7" type="ORF">A7P95_02975</name>
</gene>
<evidence type="ECO:0000256" key="4">
    <source>
        <dbReference type="ARBA" id="ARBA00023163"/>
    </source>
</evidence>
<dbReference type="STRING" id="1795827.A7P95_02975"/>
<sequence length="376" mass="41496">MQDKFAGIEEFLATVETGSFSAAGSKLDMTGSAVGKSITRLEKRLNTQLFHRSTRRLTLTREGEVWLATCLRMTEEMEQVQNLLSSERQEPIGSVRIDLPTTYGRNRLLPKLLVLAERHPRLHLDISFQDRKTDLIAEHIDVAVRFGEPDDSADVITRKIDENRNRVCAAPGYLARCGTPQLPEDLVRHACIGGSASHWLLQDGQGAVQTCAVSVRHRMNDGDARLQAVLAGCGIAQLPDWLIQPYLAQGRLVPLLDSHSLPPEPICVLWQKKQHLQPKVKAVTDALTEGSRGKAAYKYSFHKMETSTPAVFQVAFSGSPKYRKATASQQPGFQVASRIKRLPEKKQAASQPAPPAAPFIRKASHEADPPCSCSPP</sequence>